<dbReference type="AlphaFoldDB" id="A0A4R2RCH2"/>
<comment type="caution">
    <text evidence="1">The sequence shown here is derived from an EMBL/GenBank/DDBJ whole genome shotgun (WGS) entry which is preliminary data.</text>
</comment>
<gene>
    <name evidence="1" type="ORF">EDD73_14220</name>
</gene>
<reference evidence="1 2" key="1">
    <citation type="submission" date="2019-03" db="EMBL/GenBank/DDBJ databases">
        <title>Genomic Encyclopedia of Type Strains, Phase IV (KMG-IV): sequencing the most valuable type-strain genomes for metagenomic binning, comparative biology and taxonomic classification.</title>
        <authorList>
            <person name="Goeker M."/>
        </authorList>
    </citation>
    <scope>NUCLEOTIDE SEQUENCE [LARGE SCALE GENOMIC DNA]</scope>
    <source>
        <strain evidence="1 2">DSM 11170</strain>
    </source>
</reference>
<sequence>MQNPGTKHRVRTGICFAMHQKIKRLQLNKRS</sequence>
<protein>
    <submittedName>
        <fullName evidence="1">Uncharacterized protein</fullName>
    </submittedName>
</protein>
<keyword evidence="2" id="KW-1185">Reference proteome</keyword>
<evidence type="ECO:0000313" key="2">
    <source>
        <dbReference type="Proteomes" id="UP000294813"/>
    </source>
</evidence>
<organism evidence="1 2">
    <name type="scientific">Heliophilum fasciatum</name>
    <dbReference type="NCBI Taxonomy" id="35700"/>
    <lineage>
        <taxon>Bacteria</taxon>
        <taxon>Bacillati</taxon>
        <taxon>Bacillota</taxon>
        <taxon>Clostridia</taxon>
        <taxon>Eubacteriales</taxon>
        <taxon>Heliobacteriaceae</taxon>
        <taxon>Heliophilum</taxon>
    </lineage>
</organism>
<dbReference type="Proteomes" id="UP000294813">
    <property type="component" value="Unassembled WGS sequence"/>
</dbReference>
<evidence type="ECO:0000313" key="1">
    <source>
        <dbReference type="EMBL" id="TCP60104.1"/>
    </source>
</evidence>
<proteinExistence type="predicted"/>
<name>A0A4R2RCH2_9FIRM</name>
<dbReference type="EMBL" id="SLXT01000042">
    <property type="protein sequence ID" value="TCP60104.1"/>
    <property type="molecule type" value="Genomic_DNA"/>
</dbReference>
<accession>A0A4R2RCH2</accession>